<evidence type="ECO:0000259" key="2">
    <source>
        <dbReference type="Pfam" id="PF03101"/>
    </source>
</evidence>
<organism evidence="3">
    <name type="scientific">Fagus sylvatica</name>
    <name type="common">Beechnut</name>
    <dbReference type="NCBI Taxonomy" id="28930"/>
    <lineage>
        <taxon>Eukaryota</taxon>
        <taxon>Viridiplantae</taxon>
        <taxon>Streptophyta</taxon>
        <taxon>Embryophyta</taxon>
        <taxon>Tracheophyta</taxon>
        <taxon>Spermatophyta</taxon>
        <taxon>Magnoliopsida</taxon>
        <taxon>eudicotyledons</taxon>
        <taxon>Gunneridae</taxon>
        <taxon>Pentapetalae</taxon>
        <taxon>rosids</taxon>
        <taxon>fabids</taxon>
        <taxon>Fagales</taxon>
        <taxon>Fagaceae</taxon>
        <taxon>Fagus</taxon>
    </lineage>
</organism>
<dbReference type="InterPro" id="IPR004330">
    <property type="entry name" value="FAR1_DNA_bnd_dom"/>
</dbReference>
<dbReference type="PANTHER" id="PTHR46328:SF35">
    <property type="entry name" value="PROTEIN FAR1-RELATED SEQUENCE 5-LIKE"/>
    <property type="match status" value="1"/>
</dbReference>
<name>A0A2N9J8F9_FAGSY</name>
<evidence type="ECO:0000256" key="1">
    <source>
        <dbReference type="SAM" id="MobiDB-lite"/>
    </source>
</evidence>
<protein>
    <recommendedName>
        <fullName evidence="2">FAR1 domain-containing protein</fullName>
    </recommendedName>
</protein>
<dbReference type="PANTHER" id="PTHR46328">
    <property type="entry name" value="FAR-RED IMPAIRED RESPONSIVE (FAR1) FAMILY PROTEIN-RELATED"/>
    <property type="match status" value="1"/>
</dbReference>
<feature type="domain" description="FAR1" evidence="2">
    <location>
        <begin position="51"/>
        <end position="136"/>
    </location>
</feature>
<dbReference type="AlphaFoldDB" id="A0A2N9J8F9"/>
<sequence>MEEENRIGSSRVVELNEDTIENETEETRNIKDKVEEPKVGMTFNSIDDIMKYYTRYGKEKGFAVAKRSSKKGDDGEVRYVTVACNRAGKPRYRSSNPLKLQPQLKTDCKAQLRVVLCPDGKWILTAMALDHNHGLSPSKSRFYKCHRILEPPQVKKRIALNDIAGIRMKNNFNSFVVETHQQGGHENLSFLEKGCRIYIDKLRRLHLGEGRLFDKMCNAFYEVADLATKSEDMYEKVMTRICELKRELKNEEDVNKHSSLGMYNDLTSSGDDLVISKESRNVLDPLVVRQKGQPLSKRKHSKVEKAIKKKKMKTTSNEGNVIKQAETSITVGNVEKDSVNVGNVHSTTPAMRIEALGTQQSYNLNACSIFNLSVSFG</sequence>
<dbReference type="EMBL" id="OIVN01006415">
    <property type="protein sequence ID" value="SPD32661.1"/>
    <property type="molecule type" value="Genomic_DNA"/>
</dbReference>
<accession>A0A2N9J8F9</accession>
<proteinExistence type="predicted"/>
<feature type="region of interest" description="Disordered" evidence="1">
    <location>
        <begin position="1"/>
        <end position="28"/>
    </location>
</feature>
<reference evidence="3" key="1">
    <citation type="submission" date="2018-02" db="EMBL/GenBank/DDBJ databases">
        <authorList>
            <person name="Cohen D.B."/>
            <person name="Kent A.D."/>
        </authorList>
    </citation>
    <scope>NUCLEOTIDE SEQUENCE</scope>
</reference>
<dbReference type="Pfam" id="PF03101">
    <property type="entry name" value="FAR1"/>
    <property type="match status" value="1"/>
</dbReference>
<gene>
    <name evidence="3" type="ORF">FSB_LOCUS60543</name>
</gene>
<feature type="compositionally biased region" description="Acidic residues" evidence="1">
    <location>
        <begin position="15"/>
        <end position="24"/>
    </location>
</feature>
<evidence type="ECO:0000313" key="3">
    <source>
        <dbReference type="EMBL" id="SPD32661.1"/>
    </source>
</evidence>